<evidence type="ECO:0000256" key="5">
    <source>
        <dbReference type="SAM" id="MobiDB-lite"/>
    </source>
</evidence>
<evidence type="ECO:0000259" key="6">
    <source>
        <dbReference type="Pfam" id="PF01979"/>
    </source>
</evidence>
<dbReference type="NCBIfam" id="NF006681">
    <property type="entry name" value="PRK09229.1-2"/>
    <property type="match status" value="1"/>
</dbReference>
<dbReference type="SUPFAM" id="SSF51338">
    <property type="entry name" value="Composite domain of metallo-dependent hydrolases"/>
    <property type="match status" value="1"/>
</dbReference>
<evidence type="ECO:0000256" key="1">
    <source>
        <dbReference type="ARBA" id="ARBA00001947"/>
    </source>
</evidence>
<dbReference type="InterPro" id="IPR011059">
    <property type="entry name" value="Metal-dep_hydrolase_composite"/>
</dbReference>
<dbReference type="InterPro" id="IPR006680">
    <property type="entry name" value="Amidohydro-rel"/>
</dbReference>
<protein>
    <submittedName>
        <fullName evidence="7">Formiminoglutamate deiminase</fullName>
    </submittedName>
</protein>
<dbReference type="GO" id="GO:0046872">
    <property type="term" value="F:metal ion binding"/>
    <property type="evidence" value="ECO:0007669"/>
    <property type="project" value="UniProtKB-KW"/>
</dbReference>
<dbReference type="InterPro" id="IPR051607">
    <property type="entry name" value="Metallo-dep_hydrolases"/>
</dbReference>
<feature type="domain" description="Amidohydrolase-related" evidence="6">
    <location>
        <begin position="82"/>
        <end position="443"/>
    </location>
</feature>
<dbReference type="PANTHER" id="PTHR11271:SF48">
    <property type="entry name" value="AMIDOHYDROLASE-RELATED DOMAIN-CONTAINING PROTEIN"/>
    <property type="match status" value="1"/>
</dbReference>
<name>A0A1H0UEF0_9PSEU</name>
<dbReference type="Pfam" id="PF01979">
    <property type="entry name" value="Amidohydro_1"/>
    <property type="match status" value="1"/>
</dbReference>
<evidence type="ECO:0000256" key="4">
    <source>
        <dbReference type="ARBA" id="ARBA00022833"/>
    </source>
</evidence>
<gene>
    <name evidence="7" type="ORF">SAMN05192558_111115</name>
</gene>
<dbReference type="SUPFAM" id="SSF51556">
    <property type="entry name" value="Metallo-dependent hydrolases"/>
    <property type="match status" value="1"/>
</dbReference>
<dbReference type="Proteomes" id="UP000199651">
    <property type="component" value="Unassembled WGS sequence"/>
</dbReference>
<proteinExistence type="predicted"/>
<dbReference type="GO" id="GO:0019239">
    <property type="term" value="F:deaminase activity"/>
    <property type="evidence" value="ECO:0007669"/>
    <property type="project" value="TreeGrafter"/>
</dbReference>
<evidence type="ECO:0000256" key="2">
    <source>
        <dbReference type="ARBA" id="ARBA00022723"/>
    </source>
</evidence>
<keyword evidence="8" id="KW-1185">Reference proteome</keyword>
<dbReference type="NCBIfam" id="TIGR02022">
    <property type="entry name" value="hutF"/>
    <property type="match status" value="1"/>
</dbReference>
<dbReference type="Gene3D" id="3.20.20.140">
    <property type="entry name" value="Metal-dependent hydrolases"/>
    <property type="match status" value="1"/>
</dbReference>
<dbReference type="RefSeq" id="WP_091381692.1">
    <property type="nucleotide sequence ID" value="NZ_FNDV01000001.1"/>
</dbReference>
<feature type="region of interest" description="Disordered" evidence="5">
    <location>
        <begin position="32"/>
        <end position="72"/>
    </location>
</feature>
<accession>A0A1H0UEF0</accession>
<dbReference type="PANTHER" id="PTHR11271">
    <property type="entry name" value="GUANINE DEAMINASE"/>
    <property type="match status" value="1"/>
</dbReference>
<comment type="cofactor">
    <cofactor evidence="1">
        <name>Zn(2+)</name>
        <dbReference type="ChEBI" id="CHEBI:29105"/>
    </cofactor>
</comment>
<keyword evidence="3" id="KW-0378">Hydrolase</keyword>
<dbReference type="OrthoDB" id="3204583at2"/>
<evidence type="ECO:0000313" key="7">
    <source>
        <dbReference type="EMBL" id="SDP64395.1"/>
    </source>
</evidence>
<dbReference type="STRING" id="504798.SAMN05421871_101466"/>
<organism evidence="7 8">
    <name type="scientific">Actinokineospora alba</name>
    <dbReference type="NCBI Taxonomy" id="504798"/>
    <lineage>
        <taxon>Bacteria</taxon>
        <taxon>Bacillati</taxon>
        <taxon>Actinomycetota</taxon>
        <taxon>Actinomycetes</taxon>
        <taxon>Pseudonocardiales</taxon>
        <taxon>Pseudonocardiaceae</taxon>
        <taxon>Actinokineospora</taxon>
    </lineage>
</organism>
<keyword evidence="2" id="KW-0479">Metal-binding</keyword>
<reference evidence="8" key="1">
    <citation type="submission" date="2016-10" db="EMBL/GenBank/DDBJ databases">
        <authorList>
            <person name="Varghese N."/>
            <person name="Submissions S."/>
        </authorList>
    </citation>
    <scope>NUCLEOTIDE SEQUENCE [LARGE SCALE GENOMIC DNA]</scope>
    <source>
        <strain evidence="8">IBRC-M 10655</strain>
    </source>
</reference>
<dbReference type="GO" id="GO:0005829">
    <property type="term" value="C:cytosol"/>
    <property type="evidence" value="ECO:0007669"/>
    <property type="project" value="TreeGrafter"/>
</dbReference>
<sequence>MTTYHCERAWLPEGITQDVLITVAADGTIDAVTTPDRAHPQGYPQPPVDPSLLSPPTDRLAKGRPPREGRGLPEGVVSLRGLVFPGFANAHSHAFHRALRGRTHGDGGTFWTWRERMYALAAKLDPDTYLALARAAYAEMALAGVTCVGEFHYLHHAPGGRRYDDPNAMGAALIQAAKDAGIRLTLLDTCYLAGGINTPVSAEQLRFSDGTAQAWASRVAELKADATTRIGGAIHSVRAVPRAALSEVGACAGPLHVHLSEQPAENEACLAAYGRTPTELLSDAGVLSPRTTAVHATHLTAGDIALLGASGTGACFCPTTEGDLADGLGPARELLSAGSPLSLGSDQHAVVDPLVEARALEHGERFRTGERGRLSPDELLTAMTTAGHAALGWPEVGQLKVGAPADFVAVRLDTPRTAGCLPGQAMFAATASDVDTVVVGGRVIVREGAHMLGDVGSLLGKAIEGLWA</sequence>
<dbReference type="EMBL" id="FNJB01000011">
    <property type="protein sequence ID" value="SDP64395.1"/>
    <property type="molecule type" value="Genomic_DNA"/>
</dbReference>
<evidence type="ECO:0000313" key="8">
    <source>
        <dbReference type="Proteomes" id="UP000199651"/>
    </source>
</evidence>
<evidence type="ECO:0000256" key="3">
    <source>
        <dbReference type="ARBA" id="ARBA00022801"/>
    </source>
</evidence>
<dbReference type="Gene3D" id="2.30.40.10">
    <property type="entry name" value="Urease, subunit C, domain 1"/>
    <property type="match status" value="2"/>
</dbReference>
<dbReference type="InterPro" id="IPR032466">
    <property type="entry name" value="Metal_Hydrolase"/>
</dbReference>
<dbReference type="InterPro" id="IPR010252">
    <property type="entry name" value="HutF"/>
</dbReference>
<dbReference type="AlphaFoldDB" id="A0A1H0UEF0"/>
<keyword evidence="4" id="KW-0862">Zinc</keyword>
<feature type="compositionally biased region" description="Basic and acidic residues" evidence="5">
    <location>
        <begin position="59"/>
        <end position="71"/>
    </location>
</feature>